<evidence type="ECO:0000313" key="4">
    <source>
        <dbReference type="Proteomes" id="UP001596137"/>
    </source>
</evidence>
<dbReference type="PANTHER" id="PTHR46082">
    <property type="entry name" value="ATP/GTP-BINDING PROTEIN-RELATED"/>
    <property type="match status" value="1"/>
</dbReference>
<dbReference type="Gene3D" id="1.25.40.10">
    <property type="entry name" value="Tetratricopeptide repeat domain"/>
    <property type="match status" value="2"/>
</dbReference>
<dbReference type="RefSeq" id="WP_380753130.1">
    <property type="nucleotide sequence ID" value="NZ_JBHSRF010000019.1"/>
</dbReference>
<dbReference type="SUPFAM" id="SSF52540">
    <property type="entry name" value="P-loop containing nucleoside triphosphate hydrolases"/>
    <property type="match status" value="1"/>
</dbReference>
<sequence>MNEPAGVTADDPRGILDLVDEPHRSALLAWMDYTRTGLRPVKWTGTGNTKASLLAVYATRLNAPAAKLIVKLHPAGSGIPPEPGRHADALAHSPVAFRAARLVEQPFDPIPVDGDGYILFLEIAGGRFNGLEPLARPLEQGPAVFGDVAAICADVMAIALGEWNPRGPKLAPYTVPGFLTSILGDRVKTHGKVREWLRDPANHARALPGGAPVVPDPLALLDDPALTAGVSLMALTGNAHGDLHPGNVIVSADPAARPPVRRFIDLSRFRTDAPLSHDPLHFVMSVIAPCLPGLPEAQRTALGEFLISPGHSPQSLVLNGLGEIVTRISLATSAWAGSVNFADEWEDMYLPSVVSCALLYAARAFFPREDRLWFTWVAARAAAEFLKAKGLGDRVPSPAATLARRDTPPVPAPVAPAPASPSAVTRSAPPAGRPEPWVRMSNMPERVPYFVARKNTLAGLRGLMRAGRTSVVAVHGMPGTGKTQLALEYAHRYAGEYTHLWWISAGRPELLGEQFGGLARELGLEIPGDVRSMRGALFDEMRARGHWLLIFDGAPDAAAIQAYVPASDAADVLITSRSPEWSSLATPLPLGPLTPEESRDLLAELLDGALAAQAAPIAETLGHLPLAVAQAALFLQDAPLDPAGYAGELSSRTAAALDTEPVPGYGQTLSAAWSLGLDSLAEARPEAVDLLRACAFLADAPVPLDLLAAGADGLPWTLPAVAADRIRLTAVAKAAARSGLLRIEGTALRVHGLLQAFLRDTTPTPAPDLRPVLARAHPGDPRDPGSWPGYGSLLPHVLALDLPGSPDPACHRLYLDALHYLAVRGDTRTVRDLTTAARARWLIGAGPDAGPVLEAMSLLSRAHYDLGEFRRARELDQEVYDRRARLLGPDDPATLAAGHNLAGDLSALAGGGDVPAEVAERASALLDTVVAARRRVLGGRHPETLRSAHNLASELRTQGRPGPARELCEEALAGLTEELGPDHPDTLRSAHLLALLLTPDEPARAHRLNEDTLHRRTRVLGPDHLDTLRSAHSHARDLWTSGFTALARTYAQDTRLRLCATFGEDHPEALRAADLLARVLRTLGDLDGAHHLAEDTYHRRARLLGEAHVETLRSADLYATALRTAGDTVRATELTRRTGQALRRLTAATARA</sequence>
<evidence type="ECO:0000259" key="2">
    <source>
        <dbReference type="Pfam" id="PF00931"/>
    </source>
</evidence>
<dbReference type="InterPro" id="IPR053137">
    <property type="entry name" value="NLR-like"/>
</dbReference>
<dbReference type="EMBL" id="JBHSRF010000019">
    <property type="protein sequence ID" value="MFC6082636.1"/>
    <property type="molecule type" value="Genomic_DNA"/>
</dbReference>
<accession>A0ABW1NHA9</accession>
<protein>
    <submittedName>
        <fullName evidence="3">FxSxx-COOH system tetratricopeptide repeat protein</fullName>
    </submittedName>
</protein>
<feature type="compositionally biased region" description="Low complexity" evidence="1">
    <location>
        <begin position="420"/>
        <end position="430"/>
    </location>
</feature>
<feature type="domain" description="NB-ARC" evidence="2">
    <location>
        <begin position="463"/>
        <end position="583"/>
    </location>
</feature>
<evidence type="ECO:0000256" key="1">
    <source>
        <dbReference type="SAM" id="MobiDB-lite"/>
    </source>
</evidence>
<dbReference type="Pfam" id="PF13374">
    <property type="entry name" value="TPR_10"/>
    <property type="match status" value="4"/>
</dbReference>
<dbReference type="InterPro" id="IPR002182">
    <property type="entry name" value="NB-ARC"/>
</dbReference>
<proteinExistence type="predicted"/>
<dbReference type="InterPro" id="IPR011990">
    <property type="entry name" value="TPR-like_helical_dom_sf"/>
</dbReference>
<gene>
    <name evidence="3" type="primary">fxsT</name>
    <name evidence="3" type="ORF">ACFP1K_15820</name>
</gene>
<evidence type="ECO:0000313" key="3">
    <source>
        <dbReference type="EMBL" id="MFC6082636.1"/>
    </source>
</evidence>
<feature type="compositionally biased region" description="Pro residues" evidence="1">
    <location>
        <begin position="408"/>
        <end position="419"/>
    </location>
</feature>
<name>A0ABW1NHA9_9ACTN</name>
<dbReference type="SUPFAM" id="SSF48452">
    <property type="entry name" value="TPR-like"/>
    <property type="match status" value="2"/>
</dbReference>
<dbReference type="Gene3D" id="3.40.50.300">
    <property type="entry name" value="P-loop containing nucleotide triphosphate hydrolases"/>
    <property type="match status" value="1"/>
</dbReference>
<dbReference type="PANTHER" id="PTHR46082:SF6">
    <property type="entry name" value="AAA+ ATPASE DOMAIN-CONTAINING PROTEIN-RELATED"/>
    <property type="match status" value="1"/>
</dbReference>
<keyword evidence="4" id="KW-1185">Reference proteome</keyword>
<dbReference type="Proteomes" id="UP001596137">
    <property type="component" value="Unassembled WGS sequence"/>
</dbReference>
<dbReference type="InterPro" id="IPR027417">
    <property type="entry name" value="P-loop_NTPase"/>
</dbReference>
<dbReference type="Pfam" id="PF00931">
    <property type="entry name" value="NB-ARC"/>
    <property type="match status" value="1"/>
</dbReference>
<feature type="region of interest" description="Disordered" evidence="1">
    <location>
        <begin position="399"/>
        <end position="437"/>
    </location>
</feature>
<comment type="caution">
    <text evidence="3">The sequence shown here is derived from an EMBL/GenBank/DDBJ whole genome shotgun (WGS) entry which is preliminary data.</text>
</comment>
<dbReference type="NCBIfam" id="NF040586">
    <property type="entry name" value="FxSxx_TPR"/>
    <property type="match status" value="1"/>
</dbReference>
<organism evidence="3 4">
    <name type="scientific">Sphaerisporangium aureirubrum</name>
    <dbReference type="NCBI Taxonomy" id="1544736"/>
    <lineage>
        <taxon>Bacteria</taxon>
        <taxon>Bacillati</taxon>
        <taxon>Actinomycetota</taxon>
        <taxon>Actinomycetes</taxon>
        <taxon>Streptosporangiales</taxon>
        <taxon>Streptosporangiaceae</taxon>
        <taxon>Sphaerisporangium</taxon>
    </lineage>
</organism>
<reference evidence="4" key="1">
    <citation type="journal article" date="2019" name="Int. J. Syst. Evol. Microbiol.">
        <title>The Global Catalogue of Microorganisms (GCM) 10K type strain sequencing project: providing services to taxonomists for standard genome sequencing and annotation.</title>
        <authorList>
            <consortium name="The Broad Institute Genomics Platform"/>
            <consortium name="The Broad Institute Genome Sequencing Center for Infectious Disease"/>
            <person name="Wu L."/>
            <person name="Ma J."/>
        </authorList>
    </citation>
    <scope>NUCLEOTIDE SEQUENCE [LARGE SCALE GENOMIC DNA]</scope>
    <source>
        <strain evidence="4">JCM 30346</strain>
    </source>
</reference>